<feature type="transmembrane region" description="Helical" evidence="7">
    <location>
        <begin position="6"/>
        <end position="27"/>
    </location>
</feature>
<dbReference type="EMBL" id="CAFBRU010000062">
    <property type="protein sequence ID" value="CAB5113317.1"/>
    <property type="molecule type" value="Genomic_DNA"/>
</dbReference>
<gene>
    <name evidence="8" type="ORF">UFOPK1798_00075</name>
    <name evidence="9" type="ORF">UFOPK4420_00616</name>
</gene>
<dbReference type="PROSITE" id="PS01348">
    <property type="entry name" value="MRAY_2"/>
    <property type="match status" value="1"/>
</dbReference>
<organism evidence="8">
    <name type="scientific">freshwater metagenome</name>
    <dbReference type="NCBI Taxonomy" id="449393"/>
    <lineage>
        <taxon>unclassified sequences</taxon>
        <taxon>metagenomes</taxon>
        <taxon>ecological metagenomes</taxon>
    </lineage>
</organism>
<proteinExistence type="inferred from homology"/>
<feature type="transmembrane region" description="Helical" evidence="7">
    <location>
        <begin position="226"/>
        <end position="243"/>
    </location>
</feature>
<evidence type="ECO:0000313" key="8">
    <source>
        <dbReference type="EMBL" id="CAB4585527.1"/>
    </source>
</evidence>
<dbReference type="InterPro" id="IPR003524">
    <property type="entry name" value="PNAcMuramoyl-5peptid_Trfase"/>
</dbReference>
<dbReference type="NCBIfam" id="TIGR00445">
    <property type="entry name" value="mraY"/>
    <property type="match status" value="1"/>
</dbReference>
<feature type="transmembrane region" description="Helical" evidence="7">
    <location>
        <begin position="48"/>
        <end position="67"/>
    </location>
</feature>
<dbReference type="Pfam" id="PF10555">
    <property type="entry name" value="MraY_sig1"/>
    <property type="match status" value="1"/>
</dbReference>
<dbReference type="PROSITE" id="PS01347">
    <property type="entry name" value="MRAY_1"/>
    <property type="match status" value="1"/>
</dbReference>
<accession>A0A6J6FBA4</accession>
<sequence length="352" mass="36931">MRGILLSGGISAIFAFFATPGLIRLLAKKGYGQIIRDDGPTSHHVKRGTPTMGGLALIAAMLVGYFVSHLITGIATTTSALLVIGLVVGLGIVGFIDDWLKVAKQRSLGLNAKQKLLGQAVVAGAFGYAGLQFPDETGLTPISSYLSTVRDTSIKLSLVVVILWVIVMVLGTSNGVNLTDGLDGLATGAAVMVFTSFILIGVWEFGQSCAISPGVKCYAVRDPLDLAVLAAAFAGACGGFLWWNASPAKIFMGDVGSLALGGALAGIAITLRTQLLLAVLGFIFVLITSSVIIQVLYFKISGGKRVFKMAPLQHHFELMGWGEVTIVIRFWIIASLGVAAGLGLFYAQWVAL</sequence>
<keyword evidence="5 7" id="KW-1133">Transmembrane helix</keyword>
<evidence type="ECO:0000256" key="3">
    <source>
        <dbReference type="ARBA" id="ARBA00022679"/>
    </source>
</evidence>
<feature type="transmembrane region" description="Helical" evidence="7">
    <location>
        <begin position="73"/>
        <end position="96"/>
    </location>
</feature>
<dbReference type="InterPro" id="IPR000715">
    <property type="entry name" value="Glycosyl_transferase_4"/>
</dbReference>
<dbReference type="GO" id="GO:0008963">
    <property type="term" value="F:phospho-N-acetylmuramoyl-pentapeptide-transferase activity"/>
    <property type="evidence" value="ECO:0007669"/>
    <property type="project" value="InterPro"/>
</dbReference>
<evidence type="ECO:0000256" key="7">
    <source>
        <dbReference type="SAM" id="Phobius"/>
    </source>
</evidence>
<feature type="transmembrane region" description="Helical" evidence="7">
    <location>
        <begin position="154"/>
        <end position="173"/>
    </location>
</feature>
<protein>
    <submittedName>
        <fullName evidence="8">Unannotated protein</fullName>
    </submittedName>
</protein>
<keyword evidence="6 7" id="KW-0472">Membrane</keyword>
<dbReference type="InterPro" id="IPR018480">
    <property type="entry name" value="PNAcMuramoyl-5peptid_Trfase_CS"/>
</dbReference>
<evidence type="ECO:0000313" key="9">
    <source>
        <dbReference type="EMBL" id="CAB5113317.1"/>
    </source>
</evidence>
<dbReference type="PANTHER" id="PTHR22926:SF5">
    <property type="entry name" value="PHOSPHO-N-ACETYLMURAMOYL-PENTAPEPTIDE-TRANSFERASE HOMOLOG"/>
    <property type="match status" value="1"/>
</dbReference>
<dbReference type="CDD" id="cd06852">
    <property type="entry name" value="GT_MraY"/>
    <property type="match status" value="1"/>
</dbReference>
<reference evidence="8" key="1">
    <citation type="submission" date="2020-05" db="EMBL/GenBank/DDBJ databases">
        <authorList>
            <person name="Chiriac C."/>
            <person name="Salcher M."/>
            <person name="Ghai R."/>
            <person name="Kavagutti S V."/>
        </authorList>
    </citation>
    <scope>NUCLEOTIDE SEQUENCE</scope>
</reference>
<comment type="subcellular location">
    <subcellularLocation>
        <location evidence="1">Membrane</location>
        <topology evidence="1">Multi-pass membrane protein</topology>
    </subcellularLocation>
</comment>
<comment type="similarity">
    <text evidence="2">Belongs to the glycosyltransferase 4 family. MraY subfamily.</text>
</comment>
<name>A0A6J6FBA4_9ZZZZ</name>
<feature type="transmembrane region" description="Helical" evidence="7">
    <location>
        <begin position="318"/>
        <end position="347"/>
    </location>
</feature>
<keyword evidence="4 7" id="KW-0812">Transmembrane</keyword>
<dbReference type="GO" id="GO:0044038">
    <property type="term" value="P:cell wall macromolecule biosynthetic process"/>
    <property type="evidence" value="ECO:0007669"/>
    <property type="project" value="TreeGrafter"/>
</dbReference>
<evidence type="ECO:0000256" key="4">
    <source>
        <dbReference type="ARBA" id="ARBA00022692"/>
    </source>
</evidence>
<dbReference type="GO" id="GO:0005886">
    <property type="term" value="C:plasma membrane"/>
    <property type="evidence" value="ECO:0007669"/>
    <property type="project" value="TreeGrafter"/>
</dbReference>
<evidence type="ECO:0000256" key="6">
    <source>
        <dbReference type="ARBA" id="ARBA00023136"/>
    </source>
</evidence>
<feature type="transmembrane region" description="Helical" evidence="7">
    <location>
        <begin position="275"/>
        <end position="298"/>
    </location>
</feature>
<dbReference type="PANTHER" id="PTHR22926">
    <property type="entry name" value="PHOSPHO-N-ACETYLMURAMOYL-PENTAPEPTIDE-TRANSFERASE"/>
    <property type="match status" value="1"/>
</dbReference>
<keyword evidence="3" id="KW-0808">Transferase</keyword>
<dbReference type="AlphaFoldDB" id="A0A6J6FBA4"/>
<evidence type="ECO:0000256" key="5">
    <source>
        <dbReference type="ARBA" id="ARBA00022989"/>
    </source>
</evidence>
<dbReference type="EMBL" id="CAEZUH010000003">
    <property type="protein sequence ID" value="CAB4585527.1"/>
    <property type="molecule type" value="Genomic_DNA"/>
</dbReference>
<dbReference type="HAMAP" id="MF_00038">
    <property type="entry name" value="MraY"/>
    <property type="match status" value="1"/>
</dbReference>
<dbReference type="GO" id="GO:0071555">
    <property type="term" value="P:cell wall organization"/>
    <property type="evidence" value="ECO:0007669"/>
    <property type="project" value="TreeGrafter"/>
</dbReference>
<feature type="transmembrane region" description="Helical" evidence="7">
    <location>
        <begin position="185"/>
        <end position="206"/>
    </location>
</feature>
<dbReference type="Pfam" id="PF00953">
    <property type="entry name" value="Glycos_transf_4"/>
    <property type="match status" value="1"/>
</dbReference>
<evidence type="ECO:0000256" key="2">
    <source>
        <dbReference type="ARBA" id="ARBA00005583"/>
    </source>
</evidence>
<evidence type="ECO:0000256" key="1">
    <source>
        <dbReference type="ARBA" id="ARBA00004141"/>
    </source>
</evidence>
<feature type="transmembrane region" description="Helical" evidence="7">
    <location>
        <begin position="250"/>
        <end position="269"/>
    </location>
</feature>